<evidence type="ECO:0000256" key="1">
    <source>
        <dbReference type="SAM" id="MobiDB-lite"/>
    </source>
</evidence>
<proteinExistence type="predicted"/>
<keyword evidence="3" id="KW-1185">Reference proteome</keyword>
<dbReference type="EMBL" id="BMMP01000023">
    <property type="protein sequence ID" value="GGO57119.1"/>
    <property type="molecule type" value="Genomic_DNA"/>
</dbReference>
<dbReference type="RefSeq" id="WP_189039651.1">
    <property type="nucleotide sequence ID" value="NZ_BMMP01000023.1"/>
</dbReference>
<dbReference type="InterPro" id="IPR036291">
    <property type="entry name" value="NAD(P)-bd_dom_sf"/>
</dbReference>
<comment type="caution">
    <text evidence="2">The sequence shown here is derived from an EMBL/GenBank/DDBJ whole genome shotgun (WGS) entry which is preliminary data.</text>
</comment>
<gene>
    <name evidence="2" type="ORF">GCM10012287_52260</name>
</gene>
<reference evidence="3" key="1">
    <citation type="journal article" date="2019" name="Int. J. Syst. Evol. Microbiol.">
        <title>The Global Catalogue of Microorganisms (GCM) 10K type strain sequencing project: providing services to taxonomists for standard genome sequencing and annotation.</title>
        <authorList>
            <consortium name="The Broad Institute Genomics Platform"/>
            <consortium name="The Broad Institute Genome Sequencing Center for Infectious Disease"/>
            <person name="Wu L."/>
            <person name="Ma J."/>
        </authorList>
    </citation>
    <scope>NUCLEOTIDE SEQUENCE [LARGE SCALE GENOMIC DNA]</scope>
    <source>
        <strain evidence="3">CGMCC 4.7178</strain>
    </source>
</reference>
<dbReference type="Gene3D" id="3.40.50.720">
    <property type="entry name" value="NAD(P)-binding Rossmann-like Domain"/>
    <property type="match status" value="1"/>
</dbReference>
<accession>A0ABQ2MSR5</accession>
<dbReference type="Proteomes" id="UP000631535">
    <property type="component" value="Unassembled WGS sequence"/>
</dbReference>
<evidence type="ECO:0000313" key="3">
    <source>
        <dbReference type="Proteomes" id="UP000631535"/>
    </source>
</evidence>
<dbReference type="PANTHER" id="PTHR14097">
    <property type="entry name" value="OXIDOREDUCTASE HTATIP2"/>
    <property type="match status" value="1"/>
</dbReference>
<dbReference type="SUPFAM" id="SSF51735">
    <property type="entry name" value="NAD(P)-binding Rossmann-fold domains"/>
    <property type="match status" value="1"/>
</dbReference>
<sequence>MRIVLFGASGMIGQGVLRECLKDEAVTDVLCVVRTPLEMRHPRLREAVHTDFSDLSPLAGEFADADACFFCLGVSAAGRSEEEYRRITYDWTLAAARALTGGGDGNRGGDGQRRPVFVYVSGAGTDSTGNGRVMWARVKGRTENAVLAMPLRAYMFRPGYIHPVNGETSRTPGYRRLYAALSWLYPVLRRLVPKQVTTTEDLGRAMLAVARRADGDGGSGGGERVLHSPEINAAARE</sequence>
<evidence type="ECO:0000313" key="2">
    <source>
        <dbReference type="EMBL" id="GGO57119.1"/>
    </source>
</evidence>
<protein>
    <submittedName>
        <fullName evidence="2">Epimerase</fullName>
    </submittedName>
</protein>
<organism evidence="2 3">
    <name type="scientific">Streptomyces daqingensis</name>
    <dbReference type="NCBI Taxonomy" id="1472640"/>
    <lineage>
        <taxon>Bacteria</taxon>
        <taxon>Bacillati</taxon>
        <taxon>Actinomycetota</taxon>
        <taxon>Actinomycetes</taxon>
        <taxon>Kitasatosporales</taxon>
        <taxon>Streptomycetaceae</taxon>
        <taxon>Streptomyces</taxon>
    </lineage>
</organism>
<name>A0ABQ2MSR5_9ACTN</name>
<feature type="region of interest" description="Disordered" evidence="1">
    <location>
        <begin position="213"/>
        <end position="237"/>
    </location>
</feature>
<dbReference type="PANTHER" id="PTHR14097:SF8">
    <property type="entry name" value="NAD(P)-BINDING DOMAIN-CONTAINING PROTEIN"/>
    <property type="match status" value="1"/>
</dbReference>